<reference evidence="1" key="1">
    <citation type="submission" date="2024-09" db="EMBL/GenBank/DDBJ databases">
        <title>Draft Genome Sequences of Neofusicoccum parvum.</title>
        <authorList>
            <person name="Ashida A."/>
            <person name="Camagna M."/>
            <person name="Tanaka A."/>
            <person name="Takemoto D."/>
        </authorList>
    </citation>
    <scope>NUCLEOTIDE SEQUENCE</scope>
    <source>
        <strain evidence="1">PPO83</strain>
    </source>
</reference>
<protein>
    <submittedName>
        <fullName evidence="1">Cutinase</fullName>
    </submittedName>
</protein>
<dbReference type="Proteomes" id="UP001165186">
    <property type="component" value="Unassembled WGS sequence"/>
</dbReference>
<proteinExistence type="predicted"/>
<accession>A0ACB5RWH1</accession>
<organism evidence="1 2">
    <name type="scientific">Neofusicoccum parvum</name>
    <dbReference type="NCBI Taxonomy" id="310453"/>
    <lineage>
        <taxon>Eukaryota</taxon>
        <taxon>Fungi</taxon>
        <taxon>Dikarya</taxon>
        <taxon>Ascomycota</taxon>
        <taxon>Pezizomycotina</taxon>
        <taxon>Dothideomycetes</taxon>
        <taxon>Dothideomycetes incertae sedis</taxon>
        <taxon>Botryosphaeriales</taxon>
        <taxon>Botryosphaeriaceae</taxon>
        <taxon>Neofusicoccum</taxon>
    </lineage>
</organism>
<keyword evidence="2" id="KW-1185">Reference proteome</keyword>
<sequence length="275" mass="28946">MEINLVWALNPNAHFCSPDMPWHDSSGQSSSFAIAAECCFGFKMIGPIAAAALLLPLCHALPTIAGKAGTLAGRQTSCSAVHILIARGTTEEYPGDMGSLANLIIANNDDADYEDIIYPATFNYISSTQQGMQASMSQLTTYVEACPDSKIILLGYSQGAHVTGDALSGGGGSGLGAATDPVSTDIGEHVTAVVWYGDPRHVAGQSYDEGTATEDGLYPRTAAQLAILNQYYAAKIRSYCDEGDPFCAGGTSVSVHGEYPENYDEEAAAWVQTLL</sequence>
<evidence type="ECO:0000313" key="2">
    <source>
        <dbReference type="Proteomes" id="UP001165186"/>
    </source>
</evidence>
<evidence type="ECO:0000313" key="1">
    <source>
        <dbReference type="EMBL" id="GME24853.1"/>
    </source>
</evidence>
<comment type="caution">
    <text evidence="1">The sequence shown here is derived from an EMBL/GenBank/DDBJ whole genome shotgun (WGS) entry which is preliminary data.</text>
</comment>
<dbReference type="EMBL" id="BSXG01000015">
    <property type="protein sequence ID" value="GME24853.1"/>
    <property type="molecule type" value="Genomic_DNA"/>
</dbReference>
<name>A0ACB5RWH1_9PEZI</name>
<gene>
    <name evidence="1" type="primary">g5990</name>
    <name evidence="1" type="ORF">NpPPO83_00005990</name>
</gene>